<dbReference type="Proteomes" id="UP001309876">
    <property type="component" value="Unassembled WGS sequence"/>
</dbReference>
<proteinExistence type="predicted"/>
<gene>
    <name evidence="3" type="ORF">LTR05_007355</name>
</gene>
<organism evidence="3 4">
    <name type="scientific">Lithohypha guttulata</name>
    <dbReference type="NCBI Taxonomy" id="1690604"/>
    <lineage>
        <taxon>Eukaryota</taxon>
        <taxon>Fungi</taxon>
        <taxon>Dikarya</taxon>
        <taxon>Ascomycota</taxon>
        <taxon>Pezizomycotina</taxon>
        <taxon>Eurotiomycetes</taxon>
        <taxon>Chaetothyriomycetidae</taxon>
        <taxon>Chaetothyriales</taxon>
        <taxon>Trichomeriaceae</taxon>
        <taxon>Lithohypha</taxon>
    </lineage>
</organism>
<sequence length="557" mass="58950">MKTTGFSLLACLSLAAAQTAQFEAREATIASVHAALFTRQNTCRDVVSAFIARVEAHNPDINAVIRLNPECLNDADELDQALTAGNATGSLFCVPILLKDNYDTAGIPTTAGCKALNDSVPMADAPSVAALRGAGAIILGKANLHEFALEGLSLSSLGGQTVNPYDFTRTPGGSSGGTGAAVAASFAVFGTGTDTVNSLRSPASANSLYSFRPTYGLISRAGVVPVSWVQDTLGVIGRSLYDIAVALTVMSSIGYDPRDNTTARVPDSTRDIDYTTALTGPSTLRHTRIGVLRGFFNYTPSVENDPVNVLMASTIQKIIRAGAEVVYLNDTKTYNATAIAAELDVQQLEYRELVSAYLSSSNLTGNHPRSLPDLYLSNRNISTFVVIPSQYNYVQNALRSSTSNATYTARLRGIANLTTTLHSAFSSLDLDAIIYPEQKNLVVPLGFPSQSGRNGILAALTGSPVMTIPIGFSNATESAPIGIPVGMEILGMPWTELKLLSIARALDDRLHARRAPVTNGMNETAEVTTRYASVPTITPRGLSNINQLAYPLGTFGA</sequence>
<name>A0AAN7YDP0_9EURO</name>
<dbReference type="Pfam" id="PF01425">
    <property type="entry name" value="Amidase"/>
    <property type="match status" value="1"/>
</dbReference>
<dbReference type="InterPro" id="IPR023631">
    <property type="entry name" value="Amidase_dom"/>
</dbReference>
<feature type="signal peptide" evidence="1">
    <location>
        <begin position="1"/>
        <end position="17"/>
    </location>
</feature>
<evidence type="ECO:0000256" key="1">
    <source>
        <dbReference type="SAM" id="SignalP"/>
    </source>
</evidence>
<dbReference type="Gene3D" id="3.90.1300.10">
    <property type="entry name" value="Amidase signature (AS) domain"/>
    <property type="match status" value="1"/>
</dbReference>
<protein>
    <recommendedName>
        <fullName evidence="2">Amidase domain-containing protein</fullName>
    </recommendedName>
</protein>
<dbReference type="PANTHER" id="PTHR42678">
    <property type="entry name" value="AMIDASE"/>
    <property type="match status" value="1"/>
</dbReference>
<evidence type="ECO:0000313" key="4">
    <source>
        <dbReference type="Proteomes" id="UP001309876"/>
    </source>
</evidence>
<evidence type="ECO:0000313" key="3">
    <source>
        <dbReference type="EMBL" id="KAK5082211.1"/>
    </source>
</evidence>
<keyword evidence="4" id="KW-1185">Reference proteome</keyword>
<comment type="caution">
    <text evidence="3">The sequence shown here is derived from an EMBL/GenBank/DDBJ whole genome shotgun (WGS) entry which is preliminary data.</text>
</comment>
<feature type="chain" id="PRO_5042861114" description="Amidase domain-containing protein" evidence="1">
    <location>
        <begin position="18"/>
        <end position="557"/>
    </location>
</feature>
<dbReference type="InterPro" id="IPR036928">
    <property type="entry name" value="AS_sf"/>
</dbReference>
<feature type="domain" description="Amidase" evidence="2">
    <location>
        <begin position="45"/>
        <end position="500"/>
    </location>
</feature>
<keyword evidence="1" id="KW-0732">Signal</keyword>
<dbReference type="PANTHER" id="PTHR42678:SF5">
    <property type="entry name" value="GLUTAMYL-TRNA(GLN) AMIDOTRANSFERASE SUBUNIT A"/>
    <property type="match status" value="1"/>
</dbReference>
<dbReference type="AlphaFoldDB" id="A0AAN7YDP0"/>
<dbReference type="EMBL" id="JAVRRJ010000008">
    <property type="protein sequence ID" value="KAK5082211.1"/>
    <property type="molecule type" value="Genomic_DNA"/>
</dbReference>
<accession>A0AAN7YDP0</accession>
<evidence type="ECO:0000259" key="2">
    <source>
        <dbReference type="Pfam" id="PF01425"/>
    </source>
</evidence>
<reference evidence="3 4" key="1">
    <citation type="submission" date="2023-08" db="EMBL/GenBank/DDBJ databases">
        <title>Black Yeasts Isolated from many extreme environments.</title>
        <authorList>
            <person name="Coleine C."/>
            <person name="Stajich J.E."/>
            <person name="Selbmann L."/>
        </authorList>
    </citation>
    <scope>NUCLEOTIDE SEQUENCE [LARGE SCALE GENOMIC DNA]</scope>
    <source>
        <strain evidence="3 4">CCFEE 5910</strain>
    </source>
</reference>
<dbReference type="SUPFAM" id="SSF75304">
    <property type="entry name" value="Amidase signature (AS) enzymes"/>
    <property type="match status" value="1"/>
</dbReference>